<dbReference type="Pfam" id="PF12002">
    <property type="entry name" value="MgsA_C"/>
    <property type="match status" value="1"/>
</dbReference>
<keyword evidence="2" id="KW-0235">DNA replication</keyword>
<dbReference type="GO" id="GO:0005634">
    <property type="term" value="C:nucleus"/>
    <property type="evidence" value="ECO:0007669"/>
    <property type="project" value="TreeGrafter"/>
</dbReference>
<evidence type="ECO:0000256" key="6">
    <source>
        <dbReference type="ARBA" id="ARBA00022771"/>
    </source>
</evidence>
<keyword evidence="8" id="KW-0067">ATP-binding</keyword>
<dbReference type="GO" id="GO:0008270">
    <property type="term" value="F:zinc ion binding"/>
    <property type="evidence" value="ECO:0007669"/>
    <property type="project" value="UniProtKB-KW"/>
</dbReference>
<reference evidence="13 14" key="1">
    <citation type="submission" date="2022-12" db="EMBL/GenBank/DDBJ databases">
        <title>Chromosome-level genome assembly of true bugs.</title>
        <authorList>
            <person name="Ma L."/>
            <person name="Li H."/>
        </authorList>
    </citation>
    <scope>NUCLEOTIDE SEQUENCE [LARGE SCALE GENOMIC DNA]</scope>
    <source>
        <strain evidence="13">Lab_2022b</strain>
    </source>
</reference>
<feature type="region of interest" description="Disordered" evidence="11">
    <location>
        <begin position="33"/>
        <end position="75"/>
    </location>
</feature>
<protein>
    <recommendedName>
        <fullName evidence="12">UBZ4-type domain-containing protein</fullName>
    </recommendedName>
</protein>
<dbReference type="CDD" id="cd18139">
    <property type="entry name" value="HLD_clamp_RarA"/>
    <property type="match status" value="1"/>
</dbReference>
<dbReference type="GO" id="GO:0016887">
    <property type="term" value="F:ATP hydrolysis activity"/>
    <property type="evidence" value="ECO:0007669"/>
    <property type="project" value="InterPro"/>
</dbReference>
<dbReference type="InterPro" id="IPR006642">
    <property type="entry name" value="Rad18_UBZ4"/>
</dbReference>
<organism evidence="13 14">
    <name type="scientific">Rhynocoris fuscipes</name>
    <dbReference type="NCBI Taxonomy" id="488301"/>
    <lineage>
        <taxon>Eukaryota</taxon>
        <taxon>Metazoa</taxon>
        <taxon>Ecdysozoa</taxon>
        <taxon>Arthropoda</taxon>
        <taxon>Hexapoda</taxon>
        <taxon>Insecta</taxon>
        <taxon>Pterygota</taxon>
        <taxon>Neoptera</taxon>
        <taxon>Paraneoptera</taxon>
        <taxon>Hemiptera</taxon>
        <taxon>Heteroptera</taxon>
        <taxon>Panheteroptera</taxon>
        <taxon>Cimicomorpha</taxon>
        <taxon>Reduviidae</taxon>
        <taxon>Harpactorinae</taxon>
        <taxon>Harpactorini</taxon>
        <taxon>Rhynocoris</taxon>
    </lineage>
</organism>
<evidence type="ECO:0000256" key="3">
    <source>
        <dbReference type="ARBA" id="ARBA00022723"/>
    </source>
</evidence>
<keyword evidence="4" id="KW-0547">Nucleotide-binding</keyword>
<dbReference type="Proteomes" id="UP001461498">
    <property type="component" value="Unassembled WGS sequence"/>
</dbReference>
<keyword evidence="9 10" id="KW-0234">DNA repair</keyword>
<dbReference type="SUPFAM" id="SSF52540">
    <property type="entry name" value="P-loop containing nucleoside triphosphate hydrolases"/>
    <property type="match status" value="1"/>
</dbReference>
<evidence type="ECO:0000313" key="13">
    <source>
        <dbReference type="EMBL" id="KAK9510730.1"/>
    </source>
</evidence>
<comment type="caution">
    <text evidence="13">The sequence shown here is derived from an EMBL/GenBank/DDBJ whole genome shotgun (WGS) entry which is preliminary data.</text>
</comment>
<feature type="domain" description="UBZ4-type" evidence="12">
    <location>
        <begin position="5"/>
        <end position="32"/>
    </location>
</feature>
<sequence>MSSLKVSCPICSKEFSHEEIERHAEKCLFLNSSSEPTSKRSCEENSLKNDSPKRHKSNKNNESFLGSTSSDKNVVEKNENKPLAERMRPTSLNDFFGQQHILASDTVFRNLLEKNHIPSMILWGPPGCGKTSLAHIIHKMCLQKNDVRFVKLSATLAGVSEVKEIVKVAKNDMNLSKRQTILFMDEIHRFNKLQQDIFLPHVENGTITLIGATTENPSFSLNSALLSRCRVFVLEKLSATDVFLILSRAAVSLNLEIEDNLQTNTEPKSKLAINRDSLNWLSEICDGDARIAINSLQMAVDSVKGKSNVQITLEDIKEGIKRSHLLYDKKGEEHYNIISALHKSIRASDDNAALYWLARMLEGGEDPLFIARRLVRAASEDVGLVDPMALTLAVSAMQGCQLIGMPECDVLLAQVTIYLARTFKSREVDKALAKAKDCVRNHKGPLPSVPLHLRNAPTRLMKELGYGKGYNMLHKDVSNLKYLPEELGSTSFFDDTK</sequence>
<dbReference type="EMBL" id="JAPXFL010000002">
    <property type="protein sequence ID" value="KAK9510730.1"/>
    <property type="molecule type" value="Genomic_DNA"/>
</dbReference>
<dbReference type="PROSITE" id="PS51908">
    <property type="entry name" value="ZF_UBZ4"/>
    <property type="match status" value="1"/>
</dbReference>
<keyword evidence="6 10" id="KW-0863">Zinc-finger</keyword>
<evidence type="ECO:0000256" key="7">
    <source>
        <dbReference type="ARBA" id="ARBA00022833"/>
    </source>
</evidence>
<dbReference type="FunFam" id="1.20.272.10:FF:000001">
    <property type="entry name" value="Putative AAA family ATPase"/>
    <property type="match status" value="1"/>
</dbReference>
<comment type="similarity">
    <text evidence="1">Belongs to the AAA ATPase family. RarA/MGS1/WRNIP1 subfamily.</text>
</comment>
<proteinExistence type="inferred from homology"/>
<keyword evidence="5 10" id="KW-0227">DNA damage</keyword>
<name>A0AAW1DLZ6_9HEMI</name>
<dbReference type="InterPro" id="IPR003959">
    <property type="entry name" value="ATPase_AAA_core"/>
</dbReference>
<dbReference type="SMART" id="SM00382">
    <property type="entry name" value="AAA"/>
    <property type="match status" value="1"/>
</dbReference>
<dbReference type="GO" id="GO:0003677">
    <property type="term" value="F:DNA binding"/>
    <property type="evidence" value="ECO:0007669"/>
    <property type="project" value="InterPro"/>
</dbReference>
<dbReference type="InterPro" id="IPR003593">
    <property type="entry name" value="AAA+_ATPase"/>
</dbReference>
<keyword evidence="7" id="KW-0862">Zinc</keyword>
<dbReference type="GO" id="GO:0006261">
    <property type="term" value="P:DNA-templated DNA replication"/>
    <property type="evidence" value="ECO:0007669"/>
    <property type="project" value="TreeGrafter"/>
</dbReference>
<accession>A0AAW1DLZ6</accession>
<evidence type="ECO:0000256" key="5">
    <source>
        <dbReference type="ARBA" id="ARBA00022763"/>
    </source>
</evidence>
<evidence type="ECO:0000256" key="1">
    <source>
        <dbReference type="ARBA" id="ARBA00008959"/>
    </source>
</evidence>
<keyword evidence="3" id="KW-0479">Metal-binding</keyword>
<dbReference type="GO" id="GO:0005524">
    <property type="term" value="F:ATP binding"/>
    <property type="evidence" value="ECO:0007669"/>
    <property type="project" value="UniProtKB-KW"/>
</dbReference>
<dbReference type="AlphaFoldDB" id="A0AAW1DLZ6"/>
<evidence type="ECO:0000256" key="9">
    <source>
        <dbReference type="ARBA" id="ARBA00023204"/>
    </source>
</evidence>
<dbReference type="Gene3D" id="1.10.8.60">
    <property type="match status" value="1"/>
</dbReference>
<evidence type="ECO:0000256" key="8">
    <source>
        <dbReference type="ARBA" id="ARBA00022840"/>
    </source>
</evidence>
<dbReference type="Gene3D" id="1.10.3710.10">
    <property type="entry name" value="DNA polymerase III clamp loader subunits, C-terminal domain"/>
    <property type="match status" value="1"/>
</dbReference>
<dbReference type="FunFam" id="3.40.50.300:FF:000137">
    <property type="entry name" value="Replication-associated recombination protein A"/>
    <property type="match status" value="1"/>
</dbReference>
<dbReference type="SUPFAM" id="SSF48019">
    <property type="entry name" value="post-AAA+ oligomerization domain-like"/>
    <property type="match status" value="1"/>
</dbReference>
<dbReference type="PANTHER" id="PTHR13779">
    <property type="entry name" value="WERNER HELICASE-INTERACTING PROTEIN 1 FAMILY MEMBER"/>
    <property type="match status" value="1"/>
</dbReference>
<evidence type="ECO:0000256" key="4">
    <source>
        <dbReference type="ARBA" id="ARBA00022741"/>
    </source>
</evidence>
<dbReference type="InterPro" id="IPR027417">
    <property type="entry name" value="P-loop_NTPase"/>
</dbReference>
<evidence type="ECO:0000259" key="12">
    <source>
        <dbReference type="PROSITE" id="PS51908"/>
    </source>
</evidence>
<evidence type="ECO:0000256" key="2">
    <source>
        <dbReference type="ARBA" id="ARBA00022705"/>
    </source>
</evidence>
<keyword evidence="14" id="KW-1185">Reference proteome</keyword>
<dbReference type="Gene3D" id="1.20.272.10">
    <property type="match status" value="1"/>
</dbReference>
<evidence type="ECO:0000256" key="10">
    <source>
        <dbReference type="PROSITE-ProRule" id="PRU01256"/>
    </source>
</evidence>
<dbReference type="Pfam" id="PF00004">
    <property type="entry name" value="AAA"/>
    <property type="match status" value="1"/>
</dbReference>
<gene>
    <name evidence="13" type="ORF">O3M35_005459</name>
</gene>
<dbReference type="GO" id="GO:0008047">
    <property type="term" value="F:enzyme activator activity"/>
    <property type="evidence" value="ECO:0007669"/>
    <property type="project" value="TreeGrafter"/>
</dbReference>
<dbReference type="CDD" id="cd00009">
    <property type="entry name" value="AAA"/>
    <property type="match status" value="1"/>
</dbReference>
<dbReference type="InterPro" id="IPR051314">
    <property type="entry name" value="AAA_ATPase_RarA/MGS1/WRNIP1"/>
</dbReference>
<feature type="compositionally biased region" description="Basic and acidic residues" evidence="11">
    <location>
        <begin position="37"/>
        <end position="52"/>
    </location>
</feature>
<dbReference type="GO" id="GO:0000731">
    <property type="term" value="P:DNA synthesis involved in DNA repair"/>
    <property type="evidence" value="ECO:0007669"/>
    <property type="project" value="TreeGrafter"/>
</dbReference>
<evidence type="ECO:0000313" key="14">
    <source>
        <dbReference type="Proteomes" id="UP001461498"/>
    </source>
</evidence>
<dbReference type="InterPro" id="IPR032423">
    <property type="entry name" value="AAA_assoc_2"/>
</dbReference>
<dbReference type="Gene3D" id="3.30.160.60">
    <property type="entry name" value="Classic Zinc Finger"/>
    <property type="match status" value="1"/>
</dbReference>
<dbReference type="GO" id="GO:0017116">
    <property type="term" value="F:single-stranded DNA helicase activity"/>
    <property type="evidence" value="ECO:0007669"/>
    <property type="project" value="TreeGrafter"/>
</dbReference>
<dbReference type="PANTHER" id="PTHR13779:SF7">
    <property type="entry name" value="ATPASE WRNIP1"/>
    <property type="match status" value="1"/>
</dbReference>
<dbReference type="InterPro" id="IPR008921">
    <property type="entry name" value="DNA_pol3_clamp-load_cplx_C"/>
</dbReference>
<dbReference type="Pfam" id="PF16193">
    <property type="entry name" value="AAA_assoc_2"/>
    <property type="match status" value="1"/>
</dbReference>
<evidence type="ECO:0000256" key="11">
    <source>
        <dbReference type="SAM" id="MobiDB-lite"/>
    </source>
</evidence>
<dbReference type="InterPro" id="IPR021886">
    <property type="entry name" value="MgsA_C"/>
</dbReference>
<feature type="compositionally biased region" description="Polar residues" evidence="11">
    <location>
        <begin position="60"/>
        <end position="72"/>
    </location>
</feature>
<dbReference type="Gene3D" id="3.40.50.300">
    <property type="entry name" value="P-loop containing nucleotide triphosphate hydrolases"/>
    <property type="match status" value="1"/>
</dbReference>